<name>A0AAJ0G6W8_9PEZI</name>
<evidence type="ECO:0000313" key="2">
    <source>
        <dbReference type="Proteomes" id="UP001271007"/>
    </source>
</evidence>
<organism evidence="1 2">
    <name type="scientific">Extremus antarcticus</name>
    <dbReference type="NCBI Taxonomy" id="702011"/>
    <lineage>
        <taxon>Eukaryota</taxon>
        <taxon>Fungi</taxon>
        <taxon>Dikarya</taxon>
        <taxon>Ascomycota</taxon>
        <taxon>Pezizomycotina</taxon>
        <taxon>Dothideomycetes</taxon>
        <taxon>Dothideomycetidae</taxon>
        <taxon>Mycosphaerellales</taxon>
        <taxon>Extremaceae</taxon>
        <taxon>Extremus</taxon>
    </lineage>
</organism>
<dbReference type="Proteomes" id="UP001271007">
    <property type="component" value="Unassembled WGS sequence"/>
</dbReference>
<evidence type="ECO:0000313" key="1">
    <source>
        <dbReference type="EMBL" id="KAK3050317.1"/>
    </source>
</evidence>
<keyword evidence="2" id="KW-1185">Reference proteome</keyword>
<dbReference type="EMBL" id="JAWDJX010000033">
    <property type="protein sequence ID" value="KAK3050317.1"/>
    <property type="molecule type" value="Genomic_DNA"/>
</dbReference>
<sequence length="594" mass="66819">MSLLDNVSRWTPARTNILVSSDDRCFIQKLPAKLLHEIFEMAIVDQGTIFQHGCSKNQMLAPIILNDSRFTTMPGLVTTSQAYSDHLLTYLKESAHFYPYQRVTGLHIDDMERAHNQNIRHYSPPQYRIVFPRASRCRQLTIRFTCTLKLMRWMAEDATLTLRQKAFQELVLSTWPKLFDVVSCSLLIAGGFPNISTVEIEILHGWHDQERQDWIANLHRNAVAAEKLMALRGSSRWYDSIAGGYYFNTCEYAAAASHIPAFLRTKFTCFTLPFLSPFSTPSLVPADLGATKTHQTAYRRPQPIVQQYTMAQATASRRLLILTARCRLSEIPQELLDQILEESMVAQGPIYRYICVSIGKPKPVIALHPKFTKLPAIAFVSKLFRSQVLGVLEKSLDYTYQHVVGPDIGAMDGMTSVITQLTGPSLLHADRCSHLTVRFTSTLQTMRWMGEHQDLPLHKQMSVSNPVPPLRTIVEVCLSILKHFPNLATFYIEIRQSDHASSSTVPSPWAQVWKNVQAHVLPPQAPFVTNTELLERLMRIFKVQSRGSRRLNRNAHPATAFRVGATSTDAMAVFGTIAKAISGADAGTAVRTAA</sequence>
<proteinExistence type="predicted"/>
<protein>
    <submittedName>
        <fullName evidence="1">Uncharacterized protein</fullName>
    </submittedName>
</protein>
<accession>A0AAJ0G6W8</accession>
<dbReference type="AlphaFoldDB" id="A0AAJ0G6W8"/>
<reference evidence="1" key="1">
    <citation type="submission" date="2023-04" db="EMBL/GenBank/DDBJ databases">
        <title>Black Yeasts Isolated from many extreme environments.</title>
        <authorList>
            <person name="Coleine C."/>
            <person name="Stajich J.E."/>
            <person name="Selbmann L."/>
        </authorList>
    </citation>
    <scope>NUCLEOTIDE SEQUENCE</scope>
    <source>
        <strain evidence="1">CCFEE 5312</strain>
    </source>
</reference>
<gene>
    <name evidence="1" type="ORF">LTR09_008466</name>
</gene>
<comment type="caution">
    <text evidence="1">The sequence shown here is derived from an EMBL/GenBank/DDBJ whole genome shotgun (WGS) entry which is preliminary data.</text>
</comment>